<evidence type="ECO:0000313" key="3">
    <source>
        <dbReference type="EMBL" id="EEU33560.1"/>
    </source>
</evidence>
<dbReference type="InterPro" id="IPR046797">
    <property type="entry name" value="PDDEXK_12"/>
</dbReference>
<dbReference type="Pfam" id="PF20516">
    <property type="entry name" value="PDDEXK_12"/>
    <property type="match status" value="1"/>
</dbReference>
<sequence length="397" mass="44636">MREEFIDNWLSEVSSYLQSSKDSETPRPRKRRRGDSYSHLPSPQYSISDMSEASDTGIKRQVDNDQTPKAKKQKKTKSTASESQGTETSQQSSHASTQLHFKALELTDRGVIERGINGLSDHPSEALATFIEDLENVMACRNILPLDMRAEFQRSENPRFSKIGKNSAAFSSDRRELGQVPSHKTVLRLVRIAEECLTNKHDEASWNVLVHSRVLSLALQLDDGDPFSDLVNFFPCSSASIISKYLPPLSLSKKVDFCICIDASSSSPQIQATIKSLRNRLADRAINHTGYYALRKRPIAISIETKQPDQGWDRATLQLSVWQASHWNFLQELNVMARATLPTHQDIMPAFLPCIIIQGQDWKLVVTTREGSQTVFWKDIDIGSTKSVLAAQEMGSR</sequence>
<reference evidence="3 4" key="1">
    <citation type="journal article" date="2009" name="PLoS Genet.">
        <title>The genome of Nectria haematococca: contribution of supernumerary chromosomes to gene expansion.</title>
        <authorList>
            <person name="Coleman J.J."/>
            <person name="Rounsley S.D."/>
            <person name="Rodriguez-Carres M."/>
            <person name="Kuo A."/>
            <person name="Wasmann C.C."/>
            <person name="Grimwood J."/>
            <person name="Schmutz J."/>
            <person name="Taga M."/>
            <person name="White G.J."/>
            <person name="Zhou S."/>
            <person name="Schwartz D.C."/>
            <person name="Freitag M."/>
            <person name="Ma L.J."/>
            <person name="Danchin E.G."/>
            <person name="Henrissat B."/>
            <person name="Coutinho P.M."/>
            <person name="Nelson D.R."/>
            <person name="Straney D."/>
            <person name="Napoli C.A."/>
            <person name="Barker B.M."/>
            <person name="Gribskov M."/>
            <person name="Rep M."/>
            <person name="Kroken S."/>
            <person name="Molnar I."/>
            <person name="Rensing C."/>
            <person name="Kennell J.C."/>
            <person name="Zamora J."/>
            <person name="Farman M.L."/>
            <person name="Selker E.U."/>
            <person name="Salamov A."/>
            <person name="Shapiro H."/>
            <person name="Pangilinan J."/>
            <person name="Lindquist E."/>
            <person name="Lamers C."/>
            <person name="Grigoriev I.V."/>
            <person name="Geiser D.M."/>
            <person name="Covert S.F."/>
            <person name="Temporini E."/>
            <person name="Vanetten H.D."/>
        </authorList>
    </citation>
    <scope>NUCLEOTIDE SEQUENCE [LARGE SCALE GENOMIC DNA]</scope>
    <source>
        <strain evidence="4">ATCC MYA-4622 / CBS 123669 / FGSC 9596 / NRRL 45880 / 77-13-4</strain>
    </source>
</reference>
<feature type="compositionally biased region" description="Low complexity" evidence="1">
    <location>
        <begin position="78"/>
        <end position="93"/>
    </location>
</feature>
<gene>
    <name evidence="3" type="ORF">NECHADRAFT_89365</name>
</gene>
<feature type="region of interest" description="Disordered" evidence="1">
    <location>
        <begin position="15"/>
        <end position="97"/>
    </location>
</feature>
<dbReference type="RefSeq" id="XP_003039273.1">
    <property type="nucleotide sequence ID" value="XM_003039227.1"/>
</dbReference>
<protein>
    <recommendedName>
        <fullName evidence="2">PD-(D/E)XK nuclease-like domain-containing protein</fullName>
    </recommendedName>
</protein>
<proteinExistence type="predicted"/>
<dbReference type="OrthoDB" id="4161186at2759"/>
<dbReference type="InParanoid" id="C7ZQZ7"/>
<dbReference type="GeneID" id="9666789"/>
<evidence type="ECO:0000259" key="2">
    <source>
        <dbReference type="Pfam" id="PF20516"/>
    </source>
</evidence>
<feature type="compositionally biased region" description="Basic and acidic residues" evidence="1">
    <location>
        <begin position="57"/>
        <end position="68"/>
    </location>
</feature>
<accession>C7ZQZ7</accession>
<evidence type="ECO:0000256" key="1">
    <source>
        <dbReference type="SAM" id="MobiDB-lite"/>
    </source>
</evidence>
<dbReference type="STRING" id="660122.C7ZQZ7"/>
<dbReference type="VEuPathDB" id="FungiDB:NECHADRAFT_89365"/>
<name>C7ZQZ7_FUSV7</name>
<feature type="domain" description="PD-(D/E)XK nuclease-like" evidence="2">
    <location>
        <begin position="167"/>
        <end position="389"/>
    </location>
</feature>
<dbReference type="eggNOG" id="ENOG502SSXD">
    <property type="taxonomic scope" value="Eukaryota"/>
</dbReference>
<evidence type="ECO:0000313" key="4">
    <source>
        <dbReference type="Proteomes" id="UP000005206"/>
    </source>
</evidence>
<keyword evidence="4" id="KW-1185">Reference proteome</keyword>
<dbReference type="OMA" id="CSARRDE"/>
<dbReference type="AlphaFoldDB" id="C7ZQZ7"/>
<dbReference type="EMBL" id="GG699022">
    <property type="protein sequence ID" value="EEU33560.1"/>
    <property type="molecule type" value="Genomic_DNA"/>
</dbReference>
<dbReference type="KEGG" id="nhe:NECHADRAFT_89365"/>
<dbReference type="HOGENOM" id="CLU_027219_0_3_1"/>
<organism evidence="3 4">
    <name type="scientific">Fusarium vanettenii (strain ATCC MYA-4622 / CBS 123669 / FGSC 9596 / NRRL 45880 / 77-13-4)</name>
    <name type="common">Fusarium solani subsp. pisi</name>
    <dbReference type="NCBI Taxonomy" id="660122"/>
    <lineage>
        <taxon>Eukaryota</taxon>
        <taxon>Fungi</taxon>
        <taxon>Dikarya</taxon>
        <taxon>Ascomycota</taxon>
        <taxon>Pezizomycotina</taxon>
        <taxon>Sordariomycetes</taxon>
        <taxon>Hypocreomycetidae</taxon>
        <taxon>Hypocreales</taxon>
        <taxon>Nectriaceae</taxon>
        <taxon>Fusarium</taxon>
        <taxon>Fusarium solani species complex</taxon>
        <taxon>Fusarium vanettenii</taxon>
    </lineage>
</organism>
<dbReference type="Proteomes" id="UP000005206">
    <property type="component" value="Unassembled WGS sequence"/>
</dbReference>
<feature type="compositionally biased region" description="Polar residues" evidence="1">
    <location>
        <begin position="39"/>
        <end position="54"/>
    </location>
</feature>